<dbReference type="Pfam" id="PF13377">
    <property type="entry name" value="Peripla_BP_3"/>
    <property type="match status" value="1"/>
</dbReference>
<protein>
    <submittedName>
        <fullName evidence="5">LacI family transcriptional regulator</fullName>
    </submittedName>
</protein>
<dbReference type="Pfam" id="PF00356">
    <property type="entry name" value="LacI"/>
    <property type="match status" value="1"/>
</dbReference>
<evidence type="ECO:0000256" key="3">
    <source>
        <dbReference type="ARBA" id="ARBA00023163"/>
    </source>
</evidence>
<dbReference type="SMART" id="SM00354">
    <property type="entry name" value="HTH_LACI"/>
    <property type="match status" value="1"/>
</dbReference>
<dbReference type="OrthoDB" id="9785139at2"/>
<dbReference type="PANTHER" id="PTHR30146">
    <property type="entry name" value="LACI-RELATED TRANSCRIPTIONAL REPRESSOR"/>
    <property type="match status" value="1"/>
</dbReference>
<organism evidence="5 6">
    <name type="scientific">Pelolinea submarina</name>
    <dbReference type="NCBI Taxonomy" id="913107"/>
    <lineage>
        <taxon>Bacteria</taxon>
        <taxon>Bacillati</taxon>
        <taxon>Chloroflexota</taxon>
        <taxon>Anaerolineae</taxon>
        <taxon>Anaerolineales</taxon>
        <taxon>Anaerolineaceae</taxon>
        <taxon>Pelolinea</taxon>
    </lineage>
</organism>
<dbReference type="Proteomes" id="UP000256388">
    <property type="component" value="Unassembled WGS sequence"/>
</dbReference>
<dbReference type="AlphaFoldDB" id="A0A347ZQ80"/>
<dbReference type="SUPFAM" id="SSF47413">
    <property type="entry name" value="lambda repressor-like DNA-binding domains"/>
    <property type="match status" value="1"/>
</dbReference>
<dbReference type="PRINTS" id="PR00036">
    <property type="entry name" value="HTHLACI"/>
</dbReference>
<dbReference type="EMBL" id="QUMS01000004">
    <property type="protein sequence ID" value="REG06210.1"/>
    <property type="molecule type" value="Genomic_DNA"/>
</dbReference>
<dbReference type="CDD" id="cd01574">
    <property type="entry name" value="PBP1_LacI"/>
    <property type="match status" value="1"/>
</dbReference>
<evidence type="ECO:0000259" key="4">
    <source>
        <dbReference type="PROSITE" id="PS50932"/>
    </source>
</evidence>
<dbReference type="InterPro" id="IPR046335">
    <property type="entry name" value="LacI/GalR-like_sensor"/>
</dbReference>
<name>A0A347ZQ80_9CHLR</name>
<dbReference type="Gene3D" id="3.40.50.2300">
    <property type="match status" value="2"/>
</dbReference>
<comment type="caution">
    <text evidence="5">The sequence shown here is derived from an EMBL/GenBank/DDBJ whole genome shotgun (WGS) entry which is preliminary data.</text>
</comment>
<evidence type="ECO:0000313" key="5">
    <source>
        <dbReference type="EMBL" id="REG06210.1"/>
    </source>
</evidence>
<gene>
    <name evidence="5" type="ORF">DFR64_2642</name>
</gene>
<reference evidence="5 6" key="1">
    <citation type="submission" date="2018-08" db="EMBL/GenBank/DDBJ databases">
        <title>Genomic Encyclopedia of Type Strains, Phase IV (KMG-IV): sequencing the most valuable type-strain genomes for metagenomic binning, comparative biology and taxonomic classification.</title>
        <authorList>
            <person name="Goeker M."/>
        </authorList>
    </citation>
    <scope>NUCLEOTIDE SEQUENCE [LARGE SCALE GENOMIC DNA]</scope>
    <source>
        <strain evidence="5 6">DSM 23923</strain>
    </source>
</reference>
<keyword evidence="6" id="KW-1185">Reference proteome</keyword>
<dbReference type="PROSITE" id="PS00356">
    <property type="entry name" value="HTH_LACI_1"/>
    <property type="match status" value="1"/>
</dbReference>
<evidence type="ECO:0000256" key="2">
    <source>
        <dbReference type="ARBA" id="ARBA00023125"/>
    </source>
</evidence>
<dbReference type="InterPro" id="IPR000843">
    <property type="entry name" value="HTH_LacI"/>
</dbReference>
<keyword evidence="2" id="KW-0238">DNA-binding</keyword>
<accession>A0A347ZQ80</accession>
<dbReference type="SUPFAM" id="SSF53822">
    <property type="entry name" value="Periplasmic binding protein-like I"/>
    <property type="match status" value="1"/>
</dbReference>
<dbReference type="CDD" id="cd01392">
    <property type="entry name" value="HTH_LacI"/>
    <property type="match status" value="1"/>
</dbReference>
<dbReference type="RefSeq" id="WP_116225908.1">
    <property type="nucleotide sequence ID" value="NZ_AP018437.1"/>
</dbReference>
<keyword evidence="1" id="KW-0805">Transcription regulation</keyword>
<dbReference type="InterPro" id="IPR010982">
    <property type="entry name" value="Lambda_DNA-bd_dom_sf"/>
</dbReference>
<proteinExistence type="predicted"/>
<evidence type="ECO:0000256" key="1">
    <source>
        <dbReference type="ARBA" id="ARBA00023015"/>
    </source>
</evidence>
<keyword evidence="3" id="KW-0804">Transcription</keyword>
<dbReference type="PROSITE" id="PS50932">
    <property type="entry name" value="HTH_LACI_2"/>
    <property type="match status" value="1"/>
</dbReference>
<dbReference type="Gene3D" id="1.10.260.40">
    <property type="entry name" value="lambda repressor-like DNA-binding domains"/>
    <property type="match status" value="1"/>
</dbReference>
<dbReference type="GO" id="GO:0003700">
    <property type="term" value="F:DNA-binding transcription factor activity"/>
    <property type="evidence" value="ECO:0007669"/>
    <property type="project" value="TreeGrafter"/>
</dbReference>
<dbReference type="InterPro" id="IPR028082">
    <property type="entry name" value="Peripla_BP_I"/>
</dbReference>
<sequence>MIRKAKITIKDVANTAGVSTQTVSRVLNNRPDVSPETREMVQKVIRELGYAPNIIARSLSSGKTNTIGVVGFGLEYYGPAKVLTGIEKKSAEYGYSVMLALLDQFDREHIEKVITQFIAQQVTGIIWAIPGFTDSIELVASIAESLEIPIILLNRPPLKKRLVLSVDNREGARLAVKHLQDQGYRHIGMISGPLSWWEAQERLAGWREMVETAGIKNLDRMVYEGDWTVESGDCGFEALFATNPDLDAIFVSNDQMSLGVIQAARRHELRIPEDLGIVGFDNVAESKFYSPALTTVHQPARHLGGLAVVRLDQCIRHEPGEDCINAGQNVVVPDLIVRRTSLRGGE</sequence>
<evidence type="ECO:0000313" key="6">
    <source>
        <dbReference type="Proteomes" id="UP000256388"/>
    </source>
</evidence>
<dbReference type="PANTHER" id="PTHR30146:SF109">
    <property type="entry name" value="HTH-TYPE TRANSCRIPTIONAL REGULATOR GALS"/>
    <property type="match status" value="1"/>
</dbReference>
<feature type="domain" description="HTH lacI-type" evidence="4">
    <location>
        <begin position="7"/>
        <end position="61"/>
    </location>
</feature>
<dbReference type="GO" id="GO:0000976">
    <property type="term" value="F:transcription cis-regulatory region binding"/>
    <property type="evidence" value="ECO:0007669"/>
    <property type="project" value="TreeGrafter"/>
</dbReference>